<dbReference type="Proteomes" id="UP000499080">
    <property type="component" value="Unassembled WGS sequence"/>
</dbReference>
<reference evidence="1 2" key="1">
    <citation type="journal article" date="2019" name="Sci. Rep.">
        <title>Orb-weaving spider Araneus ventricosus genome elucidates the spidroin gene catalogue.</title>
        <authorList>
            <person name="Kono N."/>
            <person name="Nakamura H."/>
            <person name="Ohtoshi R."/>
            <person name="Moran D.A.P."/>
            <person name="Shinohara A."/>
            <person name="Yoshida Y."/>
            <person name="Fujiwara M."/>
            <person name="Mori M."/>
            <person name="Tomita M."/>
            <person name="Arakawa K."/>
        </authorList>
    </citation>
    <scope>NUCLEOTIDE SEQUENCE [LARGE SCALE GENOMIC DNA]</scope>
</reference>
<dbReference type="EMBL" id="BGPR01021068">
    <property type="protein sequence ID" value="GBN86021.1"/>
    <property type="molecule type" value="Genomic_DNA"/>
</dbReference>
<gene>
    <name evidence="1" type="ORF">AVEN_159926_1</name>
</gene>
<evidence type="ECO:0000313" key="1">
    <source>
        <dbReference type="EMBL" id="GBN86021.1"/>
    </source>
</evidence>
<organism evidence="1 2">
    <name type="scientific">Araneus ventricosus</name>
    <name type="common">Orbweaver spider</name>
    <name type="synonym">Epeira ventricosa</name>
    <dbReference type="NCBI Taxonomy" id="182803"/>
    <lineage>
        <taxon>Eukaryota</taxon>
        <taxon>Metazoa</taxon>
        <taxon>Ecdysozoa</taxon>
        <taxon>Arthropoda</taxon>
        <taxon>Chelicerata</taxon>
        <taxon>Arachnida</taxon>
        <taxon>Araneae</taxon>
        <taxon>Araneomorphae</taxon>
        <taxon>Entelegynae</taxon>
        <taxon>Araneoidea</taxon>
        <taxon>Araneidae</taxon>
        <taxon>Araneus</taxon>
    </lineage>
</organism>
<dbReference type="AlphaFoldDB" id="A0A4Y2SDM2"/>
<accession>A0A4Y2SDM2</accession>
<evidence type="ECO:0000313" key="2">
    <source>
        <dbReference type="Proteomes" id="UP000499080"/>
    </source>
</evidence>
<proteinExistence type="predicted"/>
<protein>
    <submittedName>
        <fullName evidence="1">Uncharacterized protein</fullName>
    </submittedName>
</protein>
<name>A0A4Y2SDM2_ARAVE</name>
<sequence>MELYFRYFSCIDTQKEFVGKPAGVFSPKLSRILPQKDAVSPSPAWLKKIEPTVIQNPMTIRRFFIIVIEKYLATFPPYRVDARPTTPTLTATFPSYRVDARPTTPTLAATFSTYREDSHPTTPTLTATFPPYRVDARPTTPTLTATV</sequence>
<comment type="caution">
    <text evidence="1">The sequence shown here is derived from an EMBL/GenBank/DDBJ whole genome shotgun (WGS) entry which is preliminary data.</text>
</comment>
<keyword evidence="2" id="KW-1185">Reference proteome</keyword>